<dbReference type="InterPro" id="IPR023404">
    <property type="entry name" value="rSAM_horseshoe"/>
</dbReference>
<dbReference type="PROSITE" id="PS51918">
    <property type="entry name" value="RADICAL_SAM"/>
    <property type="match status" value="1"/>
</dbReference>
<protein>
    <recommendedName>
        <fullName evidence="2">Heme chaperone HemW</fullName>
    </recommendedName>
</protein>
<dbReference type="GO" id="GO:0046872">
    <property type="term" value="F:metal ion binding"/>
    <property type="evidence" value="ECO:0007669"/>
    <property type="project" value="UniProtKB-UniRule"/>
</dbReference>
<dbReference type="InterPro" id="IPR007197">
    <property type="entry name" value="rSAM"/>
</dbReference>
<keyword evidence="2" id="KW-0411">Iron-sulfur</keyword>
<keyword evidence="2" id="KW-0349">Heme</keyword>
<dbReference type="SMART" id="SM00729">
    <property type="entry name" value="Elp3"/>
    <property type="match status" value="1"/>
</dbReference>
<dbReference type="STRING" id="537011.PREVCOP_04679"/>
<comment type="similarity">
    <text evidence="1">Belongs to the anaerobic coproporphyrinogen-III oxidase family. HemW subfamily.</text>
</comment>
<dbReference type="InterPro" id="IPR058240">
    <property type="entry name" value="rSAM_sf"/>
</dbReference>
<comment type="caution">
    <text evidence="4">The sequence shown here is derived from an EMBL/GenBank/DDBJ whole genome shotgun (WGS) entry which is preliminary data.</text>
</comment>
<reference evidence="4" key="1">
    <citation type="submission" date="2009-11" db="EMBL/GenBank/DDBJ databases">
        <authorList>
            <person name="Weinstock G."/>
            <person name="Sodergren E."/>
            <person name="Clifton S."/>
            <person name="Fulton L."/>
            <person name="Fulton B."/>
            <person name="Courtney L."/>
            <person name="Fronick C."/>
            <person name="Harrison M."/>
            <person name="Strong C."/>
            <person name="Farmer C."/>
            <person name="Delahaunty K."/>
            <person name="Markovic C."/>
            <person name="Hall O."/>
            <person name="Minx P."/>
            <person name="Tomlinson C."/>
            <person name="Mitreva M."/>
            <person name="Nelson J."/>
            <person name="Hou S."/>
            <person name="Wollam A."/>
            <person name="Pepin K.H."/>
            <person name="Johnson M."/>
            <person name="Bhonagiri V."/>
            <person name="Nash W.E."/>
            <person name="Warren W."/>
            <person name="Chinwalla A."/>
            <person name="Mardis E.R."/>
            <person name="Wilson R.K."/>
        </authorList>
    </citation>
    <scope>NUCLEOTIDE SEQUENCE [LARGE SCALE GENOMIC DNA]</scope>
    <source>
        <strain evidence="4">DSM 18205</strain>
    </source>
</reference>
<dbReference type="GO" id="GO:0051539">
    <property type="term" value="F:4 iron, 4 sulfur cluster binding"/>
    <property type="evidence" value="ECO:0007669"/>
    <property type="project" value="UniProtKB-UniRule"/>
</dbReference>
<dbReference type="EMBL" id="ACBX02000012">
    <property type="protein sequence ID" value="EFB35775.1"/>
    <property type="molecule type" value="Genomic_DNA"/>
</dbReference>
<accession>D1PBU9</accession>
<dbReference type="InterPro" id="IPR034505">
    <property type="entry name" value="Coproporphyrinogen-III_oxidase"/>
</dbReference>
<evidence type="ECO:0000256" key="2">
    <source>
        <dbReference type="RuleBase" id="RU364116"/>
    </source>
</evidence>
<dbReference type="PANTHER" id="PTHR13932">
    <property type="entry name" value="COPROPORPHYRINIGEN III OXIDASE"/>
    <property type="match status" value="1"/>
</dbReference>
<dbReference type="InterPro" id="IPR006638">
    <property type="entry name" value="Elp3/MiaA/NifB-like_rSAM"/>
</dbReference>
<evidence type="ECO:0000259" key="3">
    <source>
        <dbReference type="PROSITE" id="PS51918"/>
    </source>
</evidence>
<keyword evidence="2" id="KW-0479">Metal-binding</keyword>
<organism evidence="4 5">
    <name type="scientific">Segatella copri DSM 18205</name>
    <dbReference type="NCBI Taxonomy" id="537011"/>
    <lineage>
        <taxon>Bacteria</taxon>
        <taxon>Pseudomonadati</taxon>
        <taxon>Bacteroidota</taxon>
        <taxon>Bacteroidia</taxon>
        <taxon>Bacteroidales</taxon>
        <taxon>Prevotellaceae</taxon>
        <taxon>Segatella</taxon>
    </lineage>
</organism>
<name>D1PBU9_9BACT</name>
<evidence type="ECO:0000313" key="4">
    <source>
        <dbReference type="EMBL" id="EFB35775.1"/>
    </source>
</evidence>
<keyword evidence="5" id="KW-1185">Reference proteome</keyword>
<dbReference type="PANTHER" id="PTHR13932:SF5">
    <property type="entry name" value="RADICAL S-ADENOSYL METHIONINE DOMAIN-CONTAINING PROTEIN 1, MITOCHONDRIAL"/>
    <property type="match status" value="1"/>
</dbReference>
<evidence type="ECO:0000313" key="5">
    <source>
        <dbReference type="Proteomes" id="UP000004477"/>
    </source>
</evidence>
<comment type="function">
    <text evidence="2">Probably acts as a heme chaperone, transferring heme to an unknown acceptor. Binds one molecule of heme per monomer, possibly covalently. Binds 1 [4Fe-4S] cluster. The cluster is coordinated with 3 cysteines and an exchangeable S-adenosyl-L-methionine.</text>
</comment>
<dbReference type="NCBIfam" id="TIGR00539">
    <property type="entry name" value="hemN_rel"/>
    <property type="match status" value="1"/>
</dbReference>
<keyword evidence="2" id="KW-0408">Iron</keyword>
<dbReference type="GO" id="GO:0006779">
    <property type="term" value="P:porphyrin-containing compound biosynthetic process"/>
    <property type="evidence" value="ECO:0007669"/>
    <property type="project" value="InterPro"/>
</dbReference>
<gene>
    <name evidence="4" type="ORF">PREVCOP_04679</name>
</gene>
<dbReference type="AlphaFoldDB" id="D1PBU9"/>
<feature type="domain" description="Radical SAM core" evidence="3">
    <location>
        <begin position="1"/>
        <end position="195"/>
    </location>
</feature>
<dbReference type="Proteomes" id="UP000004477">
    <property type="component" value="Unassembled WGS sequence"/>
</dbReference>
<sequence length="339" mass="38835">MQMRPAKAALGSNETIETIYLGGGTPSQLNGSHLNQIFSAIRKNYTLAENMEITMECNPDDVTGDFCETLKQLPINRISMGAQTFCNERLRFLHRRHNAGEVEEAVTRLRNIGIRNISIDLMFGFPEESLSQWMSDIRHAIQLDVEHISAYSLMYEEGTPLYHMLKQGKISEIDEETSRKMYETLIDQLTGAGYEHYEISNFARPGFRSRHNSSYWHEVPYIGIGAAAHSYNRKQRSWNIENIQTYIRSIGDGILPSESEQLDIFTRYNDLITTALRTSDGINLMKMEQEFGKELADRLLQEAQSHISRGLMKIKNGRLSLTREGLYISDDVMSDFMII</sequence>
<dbReference type="Pfam" id="PF06969">
    <property type="entry name" value="HemN_C"/>
    <property type="match status" value="1"/>
</dbReference>
<dbReference type="SUPFAM" id="SSF102114">
    <property type="entry name" value="Radical SAM enzymes"/>
    <property type="match status" value="1"/>
</dbReference>
<comment type="subcellular location">
    <subcellularLocation>
        <location evidence="2">Cytoplasm</location>
    </subcellularLocation>
</comment>
<evidence type="ECO:0000256" key="1">
    <source>
        <dbReference type="ARBA" id="ARBA00006100"/>
    </source>
</evidence>
<keyword evidence="4" id="KW-0560">Oxidoreductase</keyword>
<keyword evidence="2" id="KW-0949">S-adenosyl-L-methionine</keyword>
<dbReference type="HOGENOM" id="CLU_027579_2_2_10"/>
<dbReference type="Gene3D" id="3.80.30.20">
    <property type="entry name" value="tm_1862 like domain"/>
    <property type="match status" value="1"/>
</dbReference>
<proteinExistence type="inferred from homology"/>
<dbReference type="Pfam" id="PF04055">
    <property type="entry name" value="Radical_SAM"/>
    <property type="match status" value="1"/>
</dbReference>
<keyword evidence="2" id="KW-0143">Chaperone</keyword>
<dbReference type="InterPro" id="IPR010723">
    <property type="entry name" value="HemN_C"/>
</dbReference>
<dbReference type="GO" id="GO:0005737">
    <property type="term" value="C:cytoplasm"/>
    <property type="evidence" value="ECO:0007669"/>
    <property type="project" value="UniProtKB-SubCell"/>
</dbReference>
<dbReference type="GO" id="GO:0004109">
    <property type="term" value="F:coproporphyrinogen oxidase activity"/>
    <property type="evidence" value="ECO:0007669"/>
    <property type="project" value="InterPro"/>
</dbReference>
<keyword evidence="2" id="KW-0963">Cytoplasm</keyword>
<keyword evidence="2" id="KW-0004">4Fe-4S</keyword>
<dbReference type="PaxDb" id="537011-PREVCOP_04679"/>
<dbReference type="InterPro" id="IPR004559">
    <property type="entry name" value="HemW-like"/>
</dbReference>